<reference evidence="1" key="1">
    <citation type="submission" date="2018-10" db="EMBL/GenBank/DDBJ databases">
        <title>Hidden diversity of soil giant viruses.</title>
        <authorList>
            <person name="Schulz F."/>
            <person name="Alteio L."/>
            <person name="Goudeau D."/>
            <person name="Ryan E.M."/>
            <person name="Malmstrom R.R."/>
            <person name="Blanchard J."/>
            <person name="Woyke T."/>
        </authorList>
    </citation>
    <scope>NUCLEOTIDE SEQUENCE</scope>
    <source>
        <strain evidence="1">HYV1</strain>
    </source>
</reference>
<name>A0A3G5ACC0_9VIRU</name>
<sequence>MSIILKDSLVWGMGLDLLLSGMSAEVKALDAADWSEEKLAELAENWKEWFFWDPETEEIVIKPGWCSRHDKIVSHFDRENEWIVHRLVMDPFAVDHPECTAYKQFLEQKMLVAFEKRWNSFKLRPEVRNEKDLVGDEASQLEKKWSMARMVWYDHKTNAIYENSRRYPEKQRAYPFEHDILYAILHTRVRSIEMAYETATRELLENLDQLQIKWASFLDAEKDYPRSSTPLIIQALGNYRQRKILEATPLTKID</sequence>
<accession>A0A3G5ACC0</accession>
<gene>
    <name evidence="1" type="ORF">Hyperionvirus3_135</name>
</gene>
<proteinExistence type="predicted"/>
<protein>
    <submittedName>
        <fullName evidence="1">Uncharacterized protein</fullName>
    </submittedName>
</protein>
<evidence type="ECO:0000313" key="1">
    <source>
        <dbReference type="EMBL" id="AYV82989.1"/>
    </source>
</evidence>
<dbReference type="EMBL" id="MK072385">
    <property type="protein sequence ID" value="AYV82989.1"/>
    <property type="molecule type" value="Genomic_DNA"/>
</dbReference>
<organism evidence="1">
    <name type="scientific">Hyperionvirus sp</name>
    <dbReference type="NCBI Taxonomy" id="2487770"/>
    <lineage>
        <taxon>Viruses</taxon>
        <taxon>Varidnaviria</taxon>
        <taxon>Bamfordvirae</taxon>
        <taxon>Nucleocytoviricota</taxon>
        <taxon>Megaviricetes</taxon>
        <taxon>Imitervirales</taxon>
        <taxon>Mimiviridae</taxon>
        <taxon>Klosneuvirinae</taxon>
    </lineage>
</organism>